<dbReference type="InterPro" id="IPR002725">
    <property type="entry name" value="YgjP-like_metallopeptidase"/>
</dbReference>
<reference evidence="2 3" key="1">
    <citation type="submission" date="2019-01" db="EMBL/GenBank/DDBJ databases">
        <title>Genome sequences of marine Pseudoalteromonas species.</title>
        <authorList>
            <person name="Boraston A.B."/>
            <person name="Hehemann J.-H."/>
            <person name="Vickers C.J."/>
            <person name="Salama-Alber O."/>
            <person name="Abe K."/>
            <person name="Hettle A.J."/>
        </authorList>
    </citation>
    <scope>NUCLEOTIDE SEQUENCE [LARGE SCALE GENOMIC DNA]</scope>
    <source>
        <strain evidence="2 3">PS47</strain>
    </source>
</reference>
<evidence type="ECO:0000313" key="3">
    <source>
        <dbReference type="Proteomes" id="UP000322915"/>
    </source>
</evidence>
<keyword evidence="3" id="KW-1185">Reference proteome</keyword>
<dbReference type="Proteomes" id="UP000322915">
    <property type="component" value="Unassembled WGS sequence"/>
</dbReference>
<evidence type="ECO:0000313" key="2">
    <source>
        <dbReference type="EMBL" id="KAA1150487.1"/>
    </source>
</evidence>
<dbReference type="PANTHER" id="PTHR30399:SF1">
    <property type="entry name" value="UTP PYROPHOSPHATASE"/>
    <property type="match status" value="1"/>
</dbReference>
<evidence type="ECO:0000259" key="1">
    <source>
        <dbReference type="Pfam" id="PF01863"/>
    </source>
</evidence>
<dbReference type="InterPro" id="IPR053136">
    <property type="entry name" value="UTP_pyrophosphatase-like"/>
</dbReference>
<dbReference type="PANTHER" id="PTHR30399">
    <property type="entry name" value="UNCHARACTERIZED PROTEIN YGJP"/>
    <property type="match status" value="1"/>
</dbReference>
<proteinExistence type="predicted"/>
<protein>
    <submittedName>
        <fullName evidence="2">M48 family peptidase</fullName>
    </submittedName>
</protein>
<sequence length="230" mass="26797">MTLTIEDLVIPVKHSAGRKTMQLTVDRDSSLLLTAPPLVQTEVLEGFVRSKLSWVYQKLAEKSLMHKTVRQKQFVQGEGFLYLGRSYRLNLVEEQELPLKFYHGRFHLSKSNIEDARKLFIDWYVAKGLKWLGAKANEFKNRLSVEFSAVKVRDLGYRWGSCGKNQTLYFHWKTILLPAKIAEYVVVHELSHLIEPSHSSDFWLCVERAMPDYKERKKWLAEHGMDVEGL</sequence>
<gene>
    <name evidence="2" type="ORF">EU509_20500</name>
</gene>
<feature type="domain" description="YgjP-like metallopeptidase" evidence="1">
    <location>
        <begin position="19"/>
        <end position="223"/>
    </location>
</feature>
<accession>A0ABQ6RD83</accession>
<dbReference type="Pfam" id="PF01863">
    <property type="entry name" value="YgjP-like"/>
    <property type="match status" value="1"/>
</dbReference>
<dbReference type="EMBL" id="SEUJ01000078">
    <property type="protein sequence ID" value="KAA1150487.1"/>
    <property type="molecule type" value="Genomic_DNA"/>
</dbReference>
<dbReference type="CDD" id="cd07344">
    <property type="entry name" value="M48_yhfN_like"/>
    <property type="match status" value="1"/>
</dbReference>
<comment type="caution">
    <text evidence="2">The sequence shown here is derived from an EMBL/GenBank/DDBJ whole genome shotgun (WGS) entry which is preliminary data.</text>
</comment>
<organism evidence="2 3">
    <name type="scientific">Pseudoalteromonas fuliginea</name>
    <dbReference type="NCBI Taxonomy" id="1872678"/>
    <lineage>
        <taxon>Bacteria</taxon>
        <taxon>Pseudomonadati</taxon>
        <taxon>Pseudomonadota</taxon>
        <taxon>Gammaproteobacteria</taxon>
        <taxon>Alteromonadales</taxon>
        <taxon>Pseudoalteromonadaceae</taxon>
        <taxon>Pseudoalteromonas</taxon>
    </lineage>
</organism>
<dbReference type="Gene3D" id="3.30.2010.10">
    <property type="entry name" value="Metalloproteases ('zincins'), catalytic domain"/>
    <property type="match status" value="1"/>
</dbReference>
<name>A0ABQ6RD83_9GAMM</name>
<dbReference type="RefSeq" id="WP_149606959.1">
    <property type="nucleotide sequence ID" value="NZ_SEUJ01000078.1"/>
</dbReference>